<dbReference type="AlphaFoldDB" id="A0AAE3WGB0"/>
<dbReference type="Proteomes" id="UP001226762">
    <property type="component" value="Unassembled WGS sequence"/>
</dbReference>
<feature type="non-terminal residue" evidence="1">
    <location>
        <position position="66"/>
    </location>
</feature>
<gene>
    <name evidence="1" type="ORF">NO357_21495</name>
</gene>
<accession>A0AAE3WGB0</accession>
<evidence type="ECO:0000313" key="1">
    <source>
        <dbReference type="EMBL" id="MDQ2092486.1"/>
    </source>
</evidence>
<sequence>GGGDDTYDGRNGTLNGDVFGGTGNDIYITDDAALQIVELADQGTDEVRSTVRYILGDNLENLTLLG</sequence>
<comment type="caution">
    <text evidence="1">The sequence shown here is derived from an EMBL/GenBank/DDBJ whole genome shotgun (WGS) entry which is preliminary data.</text>
</comment>
<dbReference type="GO" id="GO:0016787">
    <property type="term" value="F:hydrolase activity"/>
    <property type="evidence" value="ECO:0007669"/>
    <property type="project" value="UniProtKB-KW"/>
</dbReference>
<keyword evidence="1" id="KW-0378">Hydrolase</keyword>
<organism evidence="1 2">
    <name type="scientific">Marimonas arenosa</name>
    <dbReference type="NCBI Taxonomy" id="1795305"/>
    <lineage>
        <taxon>Bacteria</taxon>
        <taxon>Pseudomonadati</taxon>
        <taxon>Pseudomonadota</taxon>
        <taxon>Alphaproteobacteria</taxon>
        <taxon>Rhodobacterales</taxon>
        <taxon>Paracoccaceae</taxon>
        <taxon>Marimonas</taxon>
    </lineage>
</organism>
<dbReference type="EMBL" id="JANHAX010000038">
    <property type="protein sequence ID" value="MDQ2092486.1"/>
    <property type="molecule type" value="Genomic_DNA"/>
</dbReference>
<evidence type="ECO:0000313" key="2">
    <source>
        <dbReference type="Proteomes" id="UP001226762"/>
    </source>
</evidence>
<keyword evidence="2" id="KW-1185">Reference proteome</keyword>
<reference evidence="1" key="1">
    <citation type="submission" date="2022-07" db="EMBL/GenBank/DDBJ databases">
        <authorList>
            <person name="Otstavnykh N."/>
            <person name="Isaeva M."/>
            <person name="Bystritskaya E."/>
        </authorList>
    </citation>
    <scope>NUCLEOTIDE SEQUENCE</scope>
    <source>
        <strain evidence="1">KCTC 52189</strain>
    </source>
</reference>
<protein>
    <submittedName>
        <fullName evidence="1">Glycoside hydrolase</fullName>
    </submittedName>
</protein>
<feature type="non-terminal residue" evidence="1">
    <location>
        <position position="1"/>
    </location>
</feature>
<reference evidence="1" key="2">
    <citation type="submission" date="2023-02" db="EMBL/GenBank/DDBJ databases">
        <title>'Rhodoalgimonas zhirmunskyi' gen. nov., isolated from a red alga.</title>
        <authorList>
            <person name="Nedashkovskaya O.I."/>
            <person name="Otstavnykh N.Y."/>
            <person name="Bystritskaya E.P."/>
            <person name="Balabanova L.A."/>
            <person name="Isaeva M.P."/>
        </authorList>
    </citation>
    <scope>NUCLEOTIDE SEQUENCE</scope>
    <source>
        <strain evidence="1">KCTC 52189</strain>
    </source>
</reference>
<proteinExistence type="predicted"/>
<name>A0AAE3WGB0_9RHOB</name>